<accession>A0A848MN13</accession>
<feature type="transmembrane region" description="Helical" evidence="1">
    <location>
        <begin position="88"/>
        <end position="110"/>
    </location>
</feature>
<feature type="transmembrane region" description="Helical" evidence="1">
    <location>
        <begin position="324"/>
        <end position="344"/>
    </location>
</feature>
<reference evidence="2 3" key="1">
    <citation type="submission" date="2020-01" db="EMBL/GenBank/DDBJ databases">
        <authorList>
            <person name="Lee S.D."/>
        </authorList>
    </citation>
    <scope>NUCLEOTIDE SEQUENCE [LARGE SCALE GENOMIC DNA]</scope>
    <source>
        <strain evidence="2 3">SAP-1</strain>
    </source>
</reference>
<dbReference type="AlphaFoldDB" id="A0A848MN13"/>
<feature type="transmembrane region" description="Helical" evidence="1">
    <location>
        <begin position="268"/>
        <end position="287"/>
    </location>
</feature>
<feature type="transmembrane region" description="Helical" evidence="1">
    <location>
        <begin position="299"/>
        <end position="318"/>
    </location>
</feature>
<dbReference type="Proteomes" id="UP000585363">
    <property type="component" value="Unassembled WGS sequence"/>
</dbReference>
<feature type="transmembrane region" description="Helical" evidence="1">
    <location>
        <begin position="351"/>
        <end position="368"/>
    </location>
</feature>
<protein>
    <recommendedName>
        <fullName evidence="4">Glycosyltransferase RgtA/B/C/D-like domain-containing protein</fullName>
    </recommendedName>
</protein>
<comment type="caution">
    <text evidence="2">The sequence shown here is derived from an EMBL/GenBank/DDBJ whole genome shotgun (WGS) entry which is preliminary data.</text>
</comment>
<reference evidence="2 3" key="2">
    <citation type="submission" date="2020-06" db="EMBL/GenBank/DDBJ databases">
        <title>Polyphasic characterization of a Rahnella strain isolated from tree sap.</title>
        <authorList>
            <person name="Kim I.S."/>
        </authorList>
    </citation>
    <scope>NUCLEOTIDE SEQUENCE [LARGE SCALE GENOMIC DNA]</scope>
    <source>
        <strain evidence="2 3">SAP-1</strain>
    </source>
</reference>
<evidence type="ECO:0000313" key="3">
    <source>
        <dbReference type="Proteomes" id="UP000585363"/>
    </source>
</evidence>
<evidence type="ECO:0008006" key="4">
    <source>
        <dbReference type="Google" id="ProtNLM"/>
    </source>
</evidence>
<feature type="transmembrane region" description="Helical" evidence="1">
    <location>
        <begin position="212"/>
        <end position="230"/>
    </location>
</feature>
<dbReference type="EMBL" id="JAADJU010000010">
    <property type="protein sequence ID" value="NMP28693.1"/>
    <property type="molecule type" value="Genomic_DNA"/>
</dbReference>
<feature type="transmembrane region" description="Helical" evidence="1">
    <location>
        <begin position="116"/>
        <end position="136"/>
    </location>
</feature>
<sequence>MKNLSTTKVVSLTLITVIVLAVAYFLTSRYFPFEPDVANSPLVWRGFLSEGFSVLTDWKPTPDSWYFTVYPINFIFFILTGNDGQLPLVLSTALFVGLSALILSGVIYNIKHSNSAWLAAACLTLLPAYSYVHGFLAHPFSHYSTHFFGVLVFALCLYNLKKNSFGLAAIATLLSLLAAVSDPWFKVCYFLPLLLVQIYYAWQKVIEKKIPILYGVFFLLAMNNAIPRWMHWPIQHFELLPMDMWLANAKWVLLLVGRSMNLFFIDNSLTAITSFIIWAVLIIYAFFICVKQQRETRFFALFSLLTIAGIISSFIISYDSADYSSARFFVNATSFGIALCVLSLSLQRNPILIAVLLLFCASSLYSYTQDQPPLADRRQETLSYMDFLQQHNLSFGYGSYWMVANNVNWLSAGKIHINSILFDQQTHRIDFGSIRSQTMKSWLRDPFIAQSPGRQFVAFTTARNAEQCAELQPCLDAVTEQLGKPDEQLQYLDTVIYVYNHRIYPPSL</sequence>
<keyword evidence="3" id="KW-1185">Reference proteome</keyword>
<name>A0A848MN13_9GAMM</name>
<keyword evidence="1" id="KW-0472">Membrane</keyword>
<feature type="transmembrane region" description="Helical" evidence="1">
    <location>
        <begin position="12"/>
        <end position="31"/>
    </location>
</feature>
<feature type="transmembrane region" description="Helical" evidence="1">
    <location>
        <begin position="167"/>
        <end position="200"/>
    </location>
</feature>
<evidence type="ECO:0000256" key="1">
    <source>
        <dbReference type="SAM" id="Phobius"/>
    </source>
</evidence>
<evidence type="ECO:0000313" key="2">
    <source>
        <dbReference type="EMBL" id="NMP28693.1"/>
    </source>
</evidence>
<keyword evidence="1" id="KW-1133">Transmembrane helix</keyword>
<keyword evidence="1" id="KW-0812">Transmembrane</keyword>
<organism evidence="2 3">
    <name type="scientific">Rouxiella aceris</name>
    <dbReference type="NCBI Taxonomy" id="2703884"/>
    <lineage>
        <taxon>Bacteria</taxon>
        <taxon>Pseudomonadati</taxon>
        <taxon>Pseudomonadota</taxon>
        <taxon>Gammaproteobacteria</taxon>
        <taxon>Enterobacterales</taxon>
        <taxon>Yersiniaceae</taxon>
        <taxon>Rouxiella</taxon>
    </lineage>
</organism>
<dbReference type="RefSeq" id="WP_169404413.1">
    <property type="nucleotide sequence ID" value="NZ_JAADJU010000010.1"/>
</dbReference>
<proteinExistence type="predicted"/>
<gene>
    <name evidence="2" type="ORF">GW590_17685</name>
</gene>